<evidence type="ECO:0000256" key="4">
    <source>
        <dbReference type="ARBA" id="ARBA00012513"/>
    </source>
</evidence>
<keyword evidence="7" id="KW-0808">Transferase</keyword>
<evidence type="ECO:0000256" key="18">
    <source>
        <dbReference type="ARBA" id="ARBA00047899"/>
    </source>
</evidence>
<sequence>MPLWPFLFLFCFPLFSFSLNQEGYVLYTFKCSVEDRNNVFSTWHEADPDPCSWDGITCDAHHHVISVDLSSSRISASFPLQLCKLPHLLYLSLYNNTFHSLLPAGISNCSSLEFLDLSQNLLTGPLPPSIADLPNIRYLDLSGNNFSGEIPPSFGRFRKLEAFSIVLNLVSGTIPPFLGNITTLRMLNMSYNSFSPGRIPPELGSLVNLEVLWLTACNLVGEIPESLIGLEQLVLLDLSINNLTGPFPRALTELTHVTQIELFGNKLSGVLPSEFSKLKSLRLFDISMNNLTGPIPGSLFELPLESLNAFENNFEGSLPESIGESRTLREIKLFANRFTGSLPTHLGKYSPLESLDISDNFFSGRLPENLCEKGALIEIMLINNLFSGELPSSLGNCQSLTRMRLGNNNFTGSVPENVWGLSDVALMELANNSFSGPISKKIANAKMLNLLLISNNNFSGTIPEEIGSLENMVEFSADHNKFIGIIPESLTKMDRLAKLDLQNNKLSGLLNYRLDAWERLNELNLANNNFSGPIPPEIASLPVLNYLDLSGNQFSGEIPNGLQNLNLNVLNLSYNQLTGTLPSYFERSMYKNSFLGNPDLCREENDACHTVQSTRNGGGGGGCDEGGGCIWLLRSVFVFAGLIFFVGVVLFHVKYRTFVKARSLNIKSEWTMISFQKLSFGEDEIVGSLDEHNVIGSGGSGLVYKVALANGETIAVKKLWPELPNDCPSIDLEKNWTEINAFDAEVKTLGEIRHKNIVKLLCCCTNGDCKLLVFEYMPNGSLGDMLHGSRSELLDWPTRYKIALDAAEGLSYLHHDCVPPIVHRDVKSNNILLDAEFGAKIADFGVAMAVDISQGKSMSVIAGSCGYIAPEYAYTLKVNEKSDIFSYGMVILELVTGKRPIDSEFEENDLVKWVCTTLEEEGVNHILDPKLDSCHQEEMLKVLNIGLLCSSPLPINRPSMRRVVTMLLEVRTDSNSKIGRRKGRLTPYYFEDVLDSGNVV</sequence>
<evidence type="ECO:0000256" key="11">
    <source>
        <dbReference type="ARBA" id="ARBA00022741"/>
    </source>
</evidence>
<proteinExistence type="inferred from homology"/>
<evidence type="ECO:0000256" key="15">
    <source>
        <dbReference type="ARBA" id="ARBA00023136"/>
    </source>
</evidence>
<dbReference type="InterPro" id="IPR008271">
    <property type="entry name" value="Ser/Thr_kinase_AS"/>
</dbReference>
<keyword evidence="14 21" id="KW-1133">Transmembrane helix</keyword>
<dbReference type="Gene3D" id="3.80.10.10">
    <property type="entry name" value="Ribonuclease Inhibitor"/>
    <property type="match status" value="4"/>
</dbReference>
<evidence type="ECO:0000256" key="6">
    <source>
        <dbReference type="ARBA" id="ARBA00022614"/>
    </source>
</evidence>
<evidence type="ECO:0000256" key="20">
    <source>
        <dbReference type="PROSITE-ProRule" id="PRU10141"/>
    </source>
</evidence>
<comment type="similarity">
    <text evidence="3">Belongs to the protein kinase superfamily. Ser/Thr protein kinase family.</text>
</comment>
<keyword evidence="10" id="KW-0677">Repeat</keyword>
<dbReference type="InterPro" id="IPR000719">
    <property type="entry name" value="Prot_kinase_dom"/>
</dbReference>
<keyword evidence="25" id="KW-1185">Reference proteome</keyword>
<evidence type="ECO:0000256" key="10">
    <source>
        <dbReference type="ARBA" id="ARBA00022737"/>
    </source>
</evidence>
<keyword evidence="16" id="KW-0675">Receptor</keyword>
<dbReference type="PANTHER" id="PTHR48053">
    <property type="entry name" value="LEUCINE RICH REPEAT FAMILY PROTEIN, EXPRESSED"/>
    <property type="match status" value="1"/>
</dbReference>
<comment type="subcellular location">
    <subcellularLocation>
        <location evidence="1">Cell membrane</location>
    </subcellularLocation>
    <subcellularLocation>
        <location evidence="2">Membrane</location>
        <topology evidence="2">Single-pass type I membrane protein</topology>
    </subcellularLocation>
</comment>
<evidence type="ECO:0000313" key="25">
    <source>
        <dbReference type="Proteomes" id="UP001642487"/>
    </source>
</evidence>
<dbReference type="Pfam" id="PF00069">
    <property type="entry name" value="Pkinase"/>
    <property type="match status" value="1"/>
</dbReference>
<dbReference type="SUPFAM" id="SSF56112">
    <property type="entry name" value="Protein kinase-like (PK-like)"/>
    <property type="match status" value="1"/>
</dbReference>
<evidence type="ECO:0000256" key="3">
    <source>
        <dbReference type="ARBA" id="ARBA00008684"/>
    </source>
</evidence>
<dbReference type="InterPro" id="IPR051716">
    <property type="entry name" value="Plant_RL_S/T_kinase"/>
</dbReference>
<dbReference type="PROSITE" id="PS00107">
    <property type="entry name" value="PROTEIN_KINASE_ATP"/>
    <property type="match status" value="1"/>
</dbReference>
<comment type="catalytic activity">
    <reaction evidence="19">
        <text>L-seryl-[protein] + ATP = O-phospho-L-seryl-[protein] + ADP + H(+)</text>
        <dbReference type="Rhea" id="RHEA:17989"/>
        <dbReference type="Rhea" id="RHEA-COMP:9863"/>
        <dbReference type="Rhea" id="RHEA-COMP:11604"/>
        <dbReference type="ChEBI" id="CHEBI:15378"/>
        <dbReference type="ChEBI" id="CHEBI:29999"/>
        <dbReference type="ChEBI" id="CHEBI:30616"/>
        <dbReference type="ChEBI" id="CHEBI:83421"/>
        <dbReference type="ChEBI" id="CHEBI:456216"/>
        <dbReference type="EC" id="2.7.11.1"/>
    </reaction>
</comment>
<dbReference type="Pfam" id="PF23598">
    <property type="entry name" value="LRR_14"/>
    <property type="match status" value="1"/>
</dbReference>
<comment type="catalytic activity">
    <reaction evidence="18">
        <text>L-threonyl-[protein] + ATP = O-phospho-L-threonyl-[protein] + ADP + H(+)</text>
        <dbReference type="Rhea" id="RHEA:46608"/>
        <dbReference type="Rhea" id="RHEA-COMP:11060"/>
        <dbReference type="Rhea" id="RHEA-COMP:11605"/>
        <dbReference type="ChEBI" id="CHEBI:15378"/>
        <dbReference type="ChEBI" id="CHEBI:30013"/>
        <dbReference type="ChEBI" id="CHEBI:30616"/>
        <dbReference type="ChEBI" id="CHEBI:61977"/>
        <dbReference type="ChEBI" id="CHEBI:456216"/>
        <dbReference type="EC" id="2.7.11.1"/>
    </reaction>
</comment>
<dbReference type="Gene3D" id="1.10.510.10">
    <property type="entry name" value="Transferase(Phosphotransferase) domain 1"/>
    <property type="match status" value="1"/>
</dbReference>
<dbReference type="InterPro" id="IPR011009">
    <property type="entry name" value="Kinase-like_dom_sf"/>
</dbReference>
<dbReference type="SUPFAM" id="SSF52058">
    <property type="entry name" value="L domain-like"/>
    <property type="match status" value="2"/>
</dbReference>
<evidence type="ECO:0000256" key="1">
    <source>
        <dbReference type="ARBA" id="ARBA00004236"/>
    </source>
</evidence>
<dbReference type="Pfam" id="PF08263">
    <property type="entry name" value="LRRNT_2"/>
    <property type="match status" value="1"/>
</dbReference>
<dbReference type="SMART" id="SM00220">
    <property type="entry name" value="S_TKc"/>
    <property type="match status" value="1"/>
</dbReference>
<dbReference type="PANTHER" id="PTHR48053:SF159">
    <property type="entry name" value="PROTEIN KINASE DOMAIN-CONTAINING PROTEIN"/>
    <property type="match status" value="1"/>
</dbReference>
<dbReference type="SMART" id="SM00369">
    <property type="entry name" value="LRR_TYP"/>
    <property type="match status" value="7"/>
</dbReference>
<evidence type="ECO:0000256" key="8">
    <source>
        <dbReference type="ARBA" id="ARBA00022692"/>
    </source>
</evidence>
<evidence type="ECO:0000256" key="7">
    <source>
        <dbReference type="ARBA" id="ARBA00022679"/>
    </source>
</evidence>
<keyword evidence="13 20" id="KW-0067">ATP-binding</keyword>
<accession>A0ABP0YKM5</accession>
<keyword evidence="8 21" id="KW-0812">Transmembrane</keyword>
<dbReference type="Gene3D" id="3.30.200.20">
    <property type="entry name" value="Phosphorylase Kinase, domain 1"/>
    <property type="match status" value="1"/>
</dbReference>
<feature type="signal peptide" evidence="22">
    <location>
        <begin position="1"/>
        <end position="18"/>
    </location>
</feature>
<dbReference type="EC" id="2.7.11.1" evidence="4"/>
<keyword evidence="9 22" id="KW-0732">Signal</keyword>
<gene>
    <name evidence="24" type="ORF">CITCOLO1_LOCUS13122</name>
</gene>
<dbReference type="Pfam" id="PF00560">
    <property type="entry name" value="LRR_1"/>
    <property type="match status" value="2"/>
</dbReference>
<dbReference type="PROSITE" id="PS00108">
    <property type="entry name" value="PROTEIN_KINASE_ST"/>
    <property type="match status" value="1"/>
</dbReference>
<reference evidence="24 25" key="1">
    <citation type="submission" date="2024-03" db="EMBL/GenBank/DDBJ databases">
        <authorList>
            <person name="Gkanogiannis A."/>
            <person name="Becerra Lopez-Lavalle L."/>
        </authorList>
    </citation>
    <scope>NUCLEOTIDE SEQUENCE [LARGE SCALE GENOMIC DNA]</scope>
</reference>
<evidence type="ECO:0000256" key="22">
    <source>
        <dbReference type="SAM" id="SignalP"/>
    </source>
</evidence>
<evidence type="ECO:0000259" key="23">
    <source>
        <dbReference type="PROSITE" id="PS50011"/>
    </source>
</evidence>
<feature type="domain" description="Protein kinase" evidence="23">
    <location>
        <begin position="689"/>
        <end position="968"/>
    </location>
</feature>
<protein>
    <recommendedName>
        <fullName evidence="4">non-specific serine/threonine protein kinase</fullName>
        <ecNumber evidence="4">2.7.11.1</ecNumber>
    </recommendedName>
</protein>
<keyword evidence="6" id="KW-0433">Leucine-rich repeat</keyword>
<dbReference type="Pfam" id="PF13855">
    <property type="entry name" value="LRR_8"/>
    <property type="match status" value="2"/>
</dbReference>
<dbReference type="InterPro" id="IPR013210">
    <property type="entry name" value="LRR_N_plant-typ"/>
</dbReference>
<evidence type="ECO:0000256" key="13">
    <source>
        <dbReference type="ARBA" id="ARBA00022840"/>
    </source>
</evidence>
<keyword evidence="12" id="KW-0418">Kinase</keyword>
<evidence type="ECO:0000256" key="19">
    <source>
        <dbReference type="ARBA" id="ARBA00048679"/>
    </source>
</evidence>
<organism evidence="24 25">
    <name type="scientific">Citrullus colocynthis</name>
    <name type="common">colocynth</name>
    <dbReference type="NCBI Taxonomy" id="252529"/>
    <lineage>
        <taxon>Eukaryota</taxon>
        <taxon>Viridiplantae</taxon>
        <taxon>Streptophyta</taxon>
        <taxon>Embryophyta</taxon>
        <taxon>Tracheophyta</taxon>
        <taxon>Spermatophyta</taxon>
        <taxon>Magnoliopsida</taxon>
        <taxon>eudicotyledons</taxon>
        <taxon>Gunneridae</taxon>
        <taxon>Pentapetalae</taxon>
        <taxon>rosids</taxon>
        <taxon>fabids</taxon>
        <taxon>Cucurbitales</taxon>
        <taxon>Cucurbitaceae</taxon>
        <taxon>Benincaseae</taxon>
        <taxon>Citrullus</taxon>
    </lineage>
</organism>
<feature type="transmembrane region" description="Helical" evidence="21">
    <location>
        <begin position="631"/>
        <end position="653"/>
    </location>
</feature>
<dbReference type="InterPro" id="IPR017441">
    <property type="entry name" value="Protein_kinase_ATP_BS"/>
</dbReference>
<feature type="binding site" evidence="20">
    <location>
        <position position="718"/>
    </location>
    <ligand>
        <name>ATP</name>
        <dbReference type="ChEBI" id="CHEBI:30616"/>
    </ligand>
</feature>
<keyword evidence="17" id="KW-0325">Glycoprotein</keyword>
<keyword evidence="11 20" id="KW-0547">Nucleotide-binding</keyword>
<evidence type="ECO:0000256" key="17">
    <source>
        <dbReference type="ARBA" id="ARBA00023180"/>
    </source>
</evidence>
<evidence type="ECO:0000256" key="2">
    <source>
        <dbReference type="ARBA" id="ARBA00004479"/>
    </source>
</evidence>
<evidence type="ECO:0000313" key="24">
    <source>
        <dbReference type="EMBL" id="CAK9321058.1"/>
    </source>
</evidence>
<evidence type="ECO:0000256" key="21">
    <source>
        <dbReference type="SAM" id="Phobius"/>
    </source>
</evidence>
<feature type="chain" id="PRO_5047126420" description="non-specific serine/threonine protein kinase" evidence="22">
    <location>
        <begin position="19"/>
        <end position="1000"/>
    </location>
</feature>
<evidence type="ECO:0000256" key="12">
    <source>
        <dbReference type="ARBA" id="ARBA00022777"/>
    </source>
</evidence>
<keyword evidence="5" id="KW-0723">Serine/threonine-protein kinase</keyword>
<dbReference type="PROSITE" id="PS50011">
    <property type="entry name" value="PROTEIN_KINASE_DOM"/>
    <property type="match status" value="1"/>
</dbReference>
<name>A0ABP0YKM5_9ROSI</name>
<evidence type="ECO:0000256" key="5">
    <source>
        <dbReference type="ARBA" id="ARBA00022527"/>
    </source>
</evidence>
<dbReference type="InterPro" id="IPR003591">
    <property type="entry name" value="Leu-rich_rpt_typical-subtyp"/>
</dbReference>
<dbReference type="EMBL" id="OZ021738">
    <property type="protein sequence ID" value="CAK9321058.1"/>
    <property type="molecule type" value="Genomic_DNA"/>
</dbReference>
<evidence type="ECO:0000256" key="14">
    <source>
        <dbReference type="ARBA" id="ARBA00022989"/>
    </source>
</evidence>
<dbReference type="InterPro" id="IPR055414">
    <property type="entry name" value="LRR_R13L4/SHOC2-like"/>
</dbReference>
<dbReference type="Proteomes" id="UP001642487">
    <property type="component" value="Chromosome 4"/>
</dbReference>
<dbReference type="InterPro" id="IPR001611">
    <property type="entry name" value="Leu-rich_rpt"/>
</dbReference>
<evidence type="ECO:0000256" key="9">
    <source>
        <dbReference type="ARBA" id="ARBA00022729"/>
    </source>
</evidence>
<dbReference type="InterPro" id="IPR032675">
    <property type="entry name" value="LRR_dom_sf"/>
</dbReference>
<evidence type="ECO:0000256" key="16">
    <source>
        <dbReference type="ARBA" id="ARBA00023170"/>
    </source>
</evidence>
<keyword evidence="15 21" id="KW-0472">Membrane</keyword>